<name>A0AAW1GQN4_SAPOF</name>
<protein>
    <submittedName>
        <fullName evidence="2">Uncharacterized protein</fullName>
    </submittedName>
</protein>
<keyword evidence="3" id="KW-1185">Reference proteome</keyword>
<feature type="chain" id="PRO_5043900980" evidence="1">
    <location>
        <begin position="17"/>
        <end position="83"/>
    </location>
</feature>
<feature type="signal peptide" evidence="1">
    <location>
        <begin position="1"/>
        <end position="16"/>
    </location>
</feature>
<evidence type="ECO:0000256" key="1">
    <source>
        <dbReference type="SAM" id="SignalP"/>
    </source>
</evidence>
<evidence type="ECO:0000313" key="2">
    <source>
        <dbReference type="EMBL" id="KAK9665950.1"/>
    </source>
</evidence>
<dbReference type="EMBL" id="JBDFQZ010000014">
    <property type="protein sequence ID" value="KAK9665950.1"/>
    <property type="molecule type" value="Genomic_DNA"/>
</dbReference>
<proteinExistence type="predicted"/>
<reference evidence="2" key="1">
    <citation type="submission" date="2024-03" db="EMBL/GenBank/DDBJ databases">
        <title>WGS assembly of Saponaria officinalis var. Norfolk2.</title>
        <authorList>
            <person name="Jenkins J."/>
            <person name="Shu S."/>
            <person name="Grimwood J."/>
            <person name="Barry K."/>
            <person name="Goodstein D."/>
            <person name="Schmutz J."/>
            <person name="Leebens-Mack J."/>
            <person name="Osbourn A."/>
        </authorList>
    </citation>
    <scope>NUCLEOTIDE SEQUENCE [LARGE SCALE GENOMIC DNA]</scope>
    <source>
        <strain evidence="2">JIC</strain>
    </source>
</reference>
<gene>
    <name evidence="2" type="ORF">RND81_14G148400</name>
</gene>
<sequence length="83" mass="9573">MSMNIVVLWSIKGLHCVVEPSASEMVLTEASYGVTGPKYFDKASSTLSQEMIDELRERWISYVSRYNQPFNDDDEYDDDLLEL</sequence>
<evidence type="ECO:0000313" key="3">
    <source>
        <dbReference type="Proteomes" id="UP001443914"/>
    </source>
</evidence>
<organism evidence="2 3">
    <name type="scientific">Saponaria officinalis</name>
    <name type="common">Common soapwort</name>
    <name type="synonym">Lychnis saponaria</name>
    <dbReference type="NCBI Taxonomy" id="3572"/>
    <lineage>
        <taxon>Eukaryota</taxon>
        <taxon>Viridiplantae</taxon>
        <taxon>Streptophyta</taxon>
        <taxon>Embryophyta</taxon>
        <taxon>Tracheophyta</taxon>
        <taxon>Spermatophyta</taxon>
        <taxon>Magnoliopsida</taxon>
        <taxon>eudicotyledons</taxon>
        <taxon>Gunneridae</taxon>
        <taxon>Pentapetalae</taxon>
        <taxon>Caryophyllales</taxon>
        <taxon>Caryophyllaceae</taxon>
        <taxon>Caryophylleae</taxon>
        <taxon>Saponaria</taxon>
    </lineage>
</organism>
<dbReference type="Proteomes" id="UP001443914">
    <property type="component" value="Unassembled WGS sequence"/>
</dbReference>
<keyword evidence="1" id="KW-0732">Signal</keyword>
<accession>A0AAW1GQN4</accession>
<dbReference type="AlphaFoldDB" id="A0AAW1GQN4"/>
<comment type="caution">
    <text evidence="2">The sequence shown here is derived from an EMBL/GenBank/DDBJ whole genome shotgun (WGS) entry which is preliminary data.</text>
</comment>